<dbReference type="InterPro" id="IPR036127">
    <property type="entry name" value="CcmE-like_sf"/>
</dbReference>
<keyword evidence="3" id="KW-0201">Cytochrome c-type biogenesis</keyword>
<dbReference type="InterPro" id="IPR012340">
    <property type="entry name" value="NA-bd_OB-fold"/>
</dbReference>
<organism evidence="5">
    <name type="scientific">Roseihalotalea indica</name>
    <dbReference type="NCBI Taxonomy" id="2867963"/>
    <lineage>
        <taxon>Bacteria</taxon>
        <taxon>Pseudomonadati</taxon>
        <taxon>Bacteroidota</taxon>
        <taxon>Cytophagia</taxon>
        <taxon>Cytophagales</taxon>
        <taxon>Catalimonadaceae</taxon>
        <taxon>Roseihalotalea</taxon>
    </lineage>
</organism>
<dbReference type="InterPro" id="IPR004329">
    <property type="entry name" value="CcmE"/>
</dbReference>
<dbReference type="GO" id="GO:0020037">
    <property type="term" value="F:heme binding"/>
    <property type="evidence" value="ECO:0007669"/>
    <property type="project" value="InterPro"/>
</dbReference>
<keyword evidence="2" id="KW-0349">Heme</keyword>
<dbReference type="GO" id="GO:0005886">
    <property type="term" value="C:plasma membrane"/>
    <property type="evidence" value="ECO:0007669"/>
    <property type="project" value="InterPro"/>
</dbReference>
<evidence type="ECO:0000256" key="2">
    <source>
        <dbReference type="ARBA" id="ARBA00022617"/>
    </source>
</evidence>
<proteinExistence type="predicted"/>
<name>A0AA49JFN2_9BACT</name>
<dbReference type="GO" id="GO:0017004">
    <property type="term" value="P:cytochrome complex assembly"/>
    <property type="evidence" value="ECO:0007669"/>
    <property type="project" value="UniProtKB-KW"/>
</dbReference>
<protein>
    <submittedName>
        <fullName evidence="5">Cytochrome c maturation protein CcmE</fullName>
    </submittedName>
</protein>
<dbReference type="SUPFAM" id="SSF82093">
    <property type="entry name" value="Heme chaperone CcmE"/>
    <property type="match status" value="1"/>
</dbReference>
<reference evidence="5" key="2">
    <citation type="journal article" date="2024" name="Antonie Van Leeuwenhoek">
        <title>Roseihalotalea indica gen. nov., sp. nov., a halophilic Bacteroidetes from mesopelagic Southwest Indian Ocean with higher carbohydrate metabolic potential.</title>
        <authorList>
            <person name="Chen B."/>
            <person name="Zhang M."/>
            <person name="Lin D."/>
            <person name="Ye J."/>
            <person name="Tang K."/>
        </authorList>
    </citation>
    <scope>NUCLEOTIDE SEQUENCE</scope>
    <source>
        <strain evidence="5">TK19036</strain>
    </source>
</reference>
<evidence type="ECO:0000256" key="3">
    <source>
        <dbReference type="ARBA" id="ARBA00022748"/>
    </source>
</evidence>
<dbReference type="Gene3D" id="2.40.50.140">
    <property type="entry name" value="Nucleic acid-binding proteins"/>
    <property type="match status" value="1"/>
</dbReference>
<reference evidence="5" key="1">
    <citation type="journal article" date="2023" name="Comput. Struct. Biotechnol. J.">
        <title>Discovery of a novel marine Bacteroidetes with a rich repertoire of carbohydrate-active enzymes.</title>
        <authorList>
            <person name="Chen B."/>
            <person name="Liu G."/>
            <person name="Chen Q."/>
            <person name="Wang H."/>
            <person name="Liu L."/>
            <person name="Tang K."/>
        </authorList>
    </citation>
    <scope>NUCLEOTIDE SEQUENCE</scope>
    <source>
        <strain evidence="5">TK19036</strain>
    </source>
</reference>
<keyword evidence="2" id="KW-0408">Iron</keyword>
<evidence type="ECO:0000256" key="1">
    <source>
        <dbReference type="ARBA" id="ARBA00004370"/>
    </source>
</evidence>
<keyword evidence="4" id="KW-0472">Membrane</keyword>
<comment type="subcellular location">
    <subcellularLocation>
        <location evidence="1">Membrane</location>
    </subcellularLocation>
</comment>
<gene>
    <name evidence="5" type="ORF">K4G66_12375</name>
</gene>
<dbReference type="Pfam" id="PF03100">
    <property type="entry name" value="CcmE"/>
    <property type="match status" value="1"/>
</dbReference>
<dbReference type="EMBL" id="CP120682">
    <property type="protein sequence ID" value="WKN39488.1"/>
    <property type="molecule type" value="Genomic_DNA"/>
</dbReference>
<sequence>MKLKYIIALIVIAVAVTVIISTAGDASSYVTFQEAHTMAESGKATKIHVVGQLKKDAQGEVIGVEPSEDKLSVSFVMVDQNNQEQQVFYNEPMPADLLRSEQVVVIGSYRNEHFVADEVLLKCPSKYQEQEIS</sequence>
<dbReference type="GO" id="GO:0017003">
    <property type="term" value="P:protein-heme linkage"/>
    <property type="evidence" value="ECO:0007669"/>
    <property type="project" value="InterPro"/>
</dbReference>
<evidence type="ECO:0000313" key="5">
    <source>
        <dbReference type="EMBL" id="WKN39488.1"/>
    </source>
</evidence>
<dbReference type="AlphaFoldDB" id="A0AA49JFN2"/>
<accession>A0AA49JFN2</accession>
<evidence type="ECO:0000256" key="4">
    <source>
        <dbReference type="ARBA" id="ARBA00023136"/>
    </source>
</evidence>
<keyword evidence="2" id="KW-0479">Metal-binding</keyword>